<organism evidence="8 9">
    <name type="scientific">Photobacterium rosenbergii</name>
    <dbReference type="NCBI Taxonomy" id="294936"/>
    <lineage>
        <taxon>Bacteria</taxon>
        <taxon>Pseudomonadati</taxon>
        <taxon>Pseudomonadota</taxon>
        <taxon>Gammaproteobacteria</taxon>
        <taxon>Vibrionales</taxon>
        <taxon>Vibrionaceae</taxon>
        <taxon>Photobacterium</taxon>
    </lineage>
</organism>
<proteinExistence type="inferred from homology"/>
<dbReference type="InterPro" id="IPR029903">
    <property type="entry name" value="RmlD-like-bd"/>
</dbReference>
<dbReference type="Pfam" id="PF04321">
    <property type="entry name" value="RmlD_sub_bind"/>
    <property type="match status" value="1"/>
</dbReference>
<accession>A0A2T3NBM8</accession>
<dbReference type="GO" id="GO:0008831">
    <property type="term" value="F:dTDP-4-dehydrorhamnose reductase activity"/>
    <property type="evidence" value="ECO:0007669"/>
    <property type="project" value="UniProtKB-EC"/>
</dbReference>
<evidence type="ECO:0000313" key="8">
    <source>
        <dbReference type="EMBL" id="PSW11212.1"/>
    </source>
</evidence>
<dbReference type="AlphaFoldDB" id="A0A2T3NBM8"/>
<dbReference type="OrthoDB" id="9803892at2"/>
<dbReference type="GO" id="GO:0009243">
    <property type="term" value="P:O antigen biosynthetic process"/>
    <property type="evidence" value="ECO:0007669"/>
    <property type="project" value="UniProtKB-UniPathway"/>
</dbReference>
<feature type="domain" description="RmlD-like substrate binding" evidence="7">
    <location>
        <begin position="3"/>
        <end position="286"/>
    </location>
</feature>
<reference evidence="8 9" key="1">
    <citation type="submission" date="2018-03" db="EMBL/GenBank/DDBJ databases">
        <title>Whole genome sequencing of Histamine producing bacteria.</title>
        <authorList>
            <person name="Butler K."/>
        </authorList>
    </citation>
    <scope>NUCLEOTIDE SEQUENCE [LARGE SCALE GENOMIC DNA]</scope>
    <source>
        <strain evidence="8 9">DSM 19138</strain>
    </source>
</reference>
<evidence type="ECO:0000256" key="2">
    <source>
        <dbReference type="ARBA" id="ARBA00010944"/>
    </source>
</evidence>
<dbReference type="Gene3D" id="3.90.25.10">
    <property type="entry name" value="UDP-galactose 4-epimerase, domain 1"/>
    <property type="match status" value="1"/>
</dbReference>
<dbReference type="NCBIfam" id="TIGR01214">
    <property type="entry name" value="rmlD"/>
    <property type="match status" value="1"/>
</dbReference>
<comment type="caution">
    <text evidence="8">The sequence shown here is derived from an EMBL/GenBank/DDBJ whole genome shotgun (WGS) entry which is preliminary data.</text>
</comment>
<dbReference type="Proteomes" id="UP000241346">
    <property type="component" value="Unassembled WGS sequence"/>
</dbReference>
<evidence type="ECO:0000256" key="6">
    <source>
        <dbReference type="RuleBase" id="RU364082"/>
    </source>
</evidence>
<dbReference type="CDD" id="cd05254">
    <property type="entry name" value="dTDP_HR_like_SDR_e"/>
    <property type="match status" value="1"/>
</dbReference>
<gene>
    <name evidence="8" type="primary">rfbD</name>
    <name evidence="8" type="ORF">C9J01_17300</name>
</gene>
<comment type="catalytic activity">
    <reaction evidence="5 6">
        <text>dTDP-beta-L-rhamnose + NADP(+) = dTDP-4-dehydro-beta-L-rhamnose + NADPH + H(+)</text>
        <dbReference type="Rhea" id="RHEA:21796"/>
        <dbReference type="ChEBI" id="CHEBI:15378"/>
        <dbReference type="ChEBI" id="CHEBI:57510"/>
        <dbReference type="ChEBI" id="CHEBI:57783"/>
        <dbReference type="ChEBI" id="CHEBI:58349"/>
        <dbReference type="ChEBI" id="CHEBI:62830"/>
        <dbReference type="EC" id="1.1.1.133"/>
    </reaction>
</comment>
<keyword evidence="6" id="KW-0521">NADP</keyword>
<dbReference type="GO" id="GO:0005829">
    <property type="term" value="C:cytosol"/>
    <property type="evidence" value="ECO:0007669"/>
    <property type="project" value="TreeGrafter"/>
</dbReference>
<dbReference type="FunFam" id="3.40.50.720:FF:000159">
    <property type="entry name" value="dTDP-4-dehydrorhamnose reductase"/>
    <property type="match status" value="1"/>
</dbReference>
<dbReference type="UniPathway" id="UPA00281"/>
<dbReference type="UniPathway" id="UPA00124"/>
<comment type="function">
    <text evidence="6">Catalyzes the reduction of dTDP-6-deoxy-L-lyxo-4-hexulose to yield dTDP-L-rhamnose.</text>
</comment>
<name>A0A2T3NBM8_9GAMM</name>
<protein>
    <recommendedName>
        <fullName evidence="4 6">dTDP-4-dehydrorhamnose reductase</fullName>
        <ecNumber evidence="3 6">1.1.1.133</ecNumber>
    </recommendedName>
</protein>
<evidence type="ECO:0000259" key="7">
    <source>
        <dbReference type="Pfam" id="PF04321"/>
    </source>
</evidence>
<dbReference type="GO" id="GO:0019305">
    <property type="term" value="P:dTDP-rhamnose biosynthetic process"/>
    <property type="evidence" value="ECO:0007669"/>
    <property type="project" value="UniProtKB-UniPathway"/>
</dbReference>
<dbReference type="InterPro" id="IPR005913">
    <property type="entry name" value="dTDP_dehydrorham_reduct"/>
</dbReference>
<keyword evidence="6" id="KW-0560">Oxidoreductase</keyword>
<sequence>MLKVLITGCHGQVGSLLVEQLSNKATVMAVDRNELDITDESAVEKAVSSFQPDIIINAAAHTAVDRAEEETSLSYQINRDGPMFLARAAEKINAAMIHISTDYVFSGDDEGEYSETDKPDPQGVYGQSKLAGELVVAEACERHIILRTAWVFGEHGNNFVKTMLRLGRERDRLGIVGDQFGGPTYAGDIAATLIKIAKKIQADEEVQWGVYHYSGAPSVSWFEFASYIFEQAKCQGVLEKLPELSSITTVEYPTPAKRPANSKLSMDKIESEFGINASDWKSALANIKSYQ</sequence>
<dbReference type="SUPFAM" id="SSF51735">
    <property type="entry name" value="NAD(P)-binding Rossmann-fold domains"/>
    <property type="match status" value="1"/>
</dbReference>
<evidence type="ECO:0000313" key="9">
    <source>
        <dbReference type="Proteomes" id="UP000241346"/>
    </source>
</evidence>
<comment type="cofactor">
    <cofactor evidence="6">
        <name>Mg(2+)</name>
        <dbReference type="ChEBI" id="CHEBI:18420"/>
    </cofactor>
    <text evidence="6">Binds 1 Mg(2+) ion per monomer.</text>
</comment>
<dbReference type="EMBL" id="PYMB01000008">
    <property type="protein sequence ID" value="PSW11212.1"/>
    <property type="molecule type" value="Genomic_DNA"/>
</dbReference>
<dbReference type="EC" id="1.1.1.133" evidence="3 6"/>
<evidence type="ECO:0000256" key="5">
    <source>
        <dbReference type="ARBA" id="ARBA00048200"/>
    </source>
</evidence>
<comment type="pathway">
    <text evidence="1 6">Carbohydrate biosynthesis; dTDP-L-rhamnose biosynthesis.</text>
</comment>
<dbReference type="PANTHER" id="PTHR10491">
    <property type="entry name" value="DTDP-4-DEHYDRORHAMNOSE REDUCTASE"/>
    <property type="match status" value="1"/>
</dbReference>
<evidence type="ECO:0000256" key="1">
    <source>
        <dbReference type="ARBA" id="ARBA00004781"/>
    </source>
</evidence>
<evidence type="ECO:0000256" key="4">
    <source>
        <dbReference type="ARBA" id="ARBA00017099"/>
    </source>
</evidence>
<comment type="similarity">
    <text evidence="2 6">Belongs to the dTDP-4-dehydrorhamnose reductase family.</text>
</comment>
<evidence type="ECO:0000256" key="3">
    <source>
        <dbReference type="ARBA" id="ARBA00012929"/>
    </source>
</evidence>
<dbReference type="Gene3D" id="3.40.50.720">
    <property type="entry name" value="NAD(P)-binding Rossmann-like Domain"/>
    <property type="match status" value="1"/>
</dbReference>
<dbReference type="PANTHER" id="PTHR10491:SF4">
    <property type="entry name" value="METHIONINE ADENOSYLTRANSFERASE 2 SUBUNIT BETA"/>
    <property type="match status" value="1"/>
</dbReference>
<dbReference type="InterPro" id="IPR036291">
    <property type="entry name" value="NAD(P)-bd_dom_sf"/>
</dbReference>